<dbReference type="NCBIfam" id="TIGR03949">
    <property type="entry name" value="bact_IIb_cerein"/>
    <property type="match status" value="1"/>
</dbReference>
<dbReference type="EMBL" id="LR134266">
    <property type="protein sequence ID" value="VED66546.1"/>
    <property type="molecule type" value="Genomic_DNA"/>
</dbReference>
<gene>
    <name evidence="2" type="ORF">NCTC3166_00332</name>
</gene>
<dbReference type="Proteomes" id="UP000270025">
    <property type="component" value="Chromosome"/>
</dbReference>
<evidence type="ECO:0000313" key="2">
    <source>
        <dbReference type="EMBL" id="VED66546.1"/>
    </source>
</evidence>
<organism evidence="2 3">
    <name type="scientific">Streptococcus viridans</name>
    <dbReference type="NCBI Taxonomy" id="78535"/>
    <lineage>
        <taxon>Bacteria</taxon>
        <taxon>Bacillati</taxon>
        <taxon>Bacillota</taxon>
        <taxon>Bacilli</taxon>
        <taxon>Lactobacillales</taxon>
        <taxon>Streptococcaceae</taxon>
        <taxon>Streptococcus</taxon>
    </lineage>
</organism>
<keyword evidence="3" id="KW-1185">Reference proteome</keyword>
<sequence length="62" mass="6281">MNTISIHSDDILSDHELASIQGGFIPAVIAGVATWKIATTAVSSIGLVFAAGAGLGYLANRP</sequence>
<evidence type="ECO:0000256" key="1">
    <source>
        <dbReference type="SAM" id="Phobius"/>
    </source>
</evidence>
<feature type="transmembrane region" description="Helical" evidence="1">
    <location>
        <begin position="37"/>
        <end position="59"/>
    </location>
</feature>
<dbReference type="NCBIfam" id="TIGR01847">
    <property type="entry name" value="bacteriocin_sig"/>
    <property type="match status" value="1"/>
</dbReference>
<keyword evidence="1" id="KW-1133">Transmembrane helix</keyword>
<dbReference type="RefSeq" id="WP_126403741.1">
    <property type="nucleotide sequence ID" value="NZ_LR134266.1"/>
</dbReference>
<keyword evidence="1" id="KW-0812">Transmembrane</keyword>
<dbReference type="InterPro" id="IPR023991">
    <property type="entry name" value="Bacteriocin_IIb_lactobn/cerein"/>
</dbReference>
<dbReference type="AlphaFoldDB" id="A0A3S4M1Y0"/>
<accession>A0A3S4M1Y0</accession>
<protein>
    <submittedName>
        <fullName evidence="2">Class IIb bacteriocin, lactobin A/cerein 7B family</fullName>
    </submittedName>
</protein>
<name>A0A3S4M1Y0_9STRE</name>
<proteinExistence type="predicted"/>
<dbReference type="InterPro" id="IPR010133">
    <property type="entry name" value="Bacteriocin_signal_seq"/>
</dbReference>
<dbReference type="KEGG" id="svf:NCTC3166_00332"/>
<reference evidence="2 3" key="1">
    <citation type="submission" date="2018-12" db="EMBL/GenBank/DDBJ databases">
        <authorList>
            <consortium name="Pathogen Informatics"/>
        </authorList>
    </citation>
    <scope>NUCLEOTIDE SEQUENCE [LARGE SCALE GENOMIC DNA]</scope>
    <source>
        <strain evidence="2 3">NCTC3166</strain>
    </source>
</reference>
<keyword evidence="1" id="KW-0472">Membrane</keyword>
<evidence type="ECO:0000313" key="3">
    <source>
        <dbReference type="Proteomes" id="UP000270025"/>
    </source>
</evidence>